<dbReference type="AlphaFoldDB" id="A0A431BGG3"/>
<reference evidence="1 2" key="1">
    <citation type="journal article" date="2019" name="Appl. Environ. Microbiol.">
        <title>Population genetics and characterization of Campylobacter jejuni isolates in western jackdaws and game birds in Finland.</title>
        <authorList>
            <person name="Kovanen S."/>
            <person name="Rossi M."/>
            <person name="Pohja-Mykra M."/>
            <person name="Nieminen T."/>
            <person name="Raunio-Saarnisto M."/>
            <person name="Sauvala M."/>
            <person name="Fredriksson-Ahomaa M."/>
            <person name="Hanninen M.L."/>
            <person name="Kivisto R."/>
        </authorList>
    </citation>
    <scope>NUCLEOTIDE SEQUENCE [LARGE SCALE GENOMIC DNA]</scope>
    <source>
        <strain evidence="1 2">CB304</strain>
    </source>
</reference>
<protein>
    <submittedName>
        <fullName evidence="1">Uncharacterized protein</fullName>
    </submittedName>
</protein>
<name>A0A431BGG3_CAMJU</name>
<gene>
    <name evidence="1" type="ORF">C3H48_08220</name>
</gene>
<dbReference type="RefSeq" id="WP_126235701.1">
    <property type="nucleotide sequence ID" value="NZ_PQZU01000046.1"/>
</dbReference>
<evidence type="ECO:0000313" key="2">
    <source>
        <dbReference type="Proteomes" id="UP000286791"/>
    </source>
</evidence>
<proteinExistence type="predicted"/>
<evidence type="ECO:0000313" key="1">
    <source>
        <dbReference type="EMBL" id="RTJ97605.1"/>
    </source>
</evidence>
<sequence>MRRYYDSETLKSILGQKTSLEYSDDLECLSKNTIYKIILSEKQYNFPYVNIFEDKIENNFTASFIKNEDRKKAKEHLKAIFLNANHLFVYDKFINKNQKQFIKFAEECFPRKKLNIFYPIENIMKYPKNLCSNLKNIYKEWLVVENKDAEINEKYDYLHDRYIIVDKKIQIILTSGIDNLMNIEKDFTYIIREL</sequence>
<accession>A0A431BGG3</accession>
<dbReference type="EMBL" id="PRCE01000095">
    <property type="protein sequence ID" value="RTJ97605.1"/>
    <property type="molecule type" value="Genomic_DNA"/>
</dbReference>
<dbReference type="Proteomes" id="UP000286791">
    <property type="component" value="Unassembled WGS sequence"/>
</dbReference>
<comment type="caution">
    <text evidence="1">The sequence shown here is derived from an EMBL/GenBank/DDBJ whole genome shotgun (WGS) entry which is preliminary data.</text>
</comment>
<organism evidence="1 2">
    <name type="scientific">Campylobacter jejuni</name>
    <dbReference type="NCBI Taxonomy" id="197"/>
    <lineage>
        <taxon>Bacteria</taxon>
        <taxon>Pseudomonadati</taxon>
        <taxon>Campylobacterota</taxon>
        <taxon>Epsilonproteobacteria</taxon>
        <taxon>Campylobacterales</taxon>
        <taxon>Campylobacteraceae</taxon>
        <taxon>Campylobacter</taxon>
    </lineage>
</organism>